<accession>A0A2K2U733</accession>
<gene>
    <name evidence="8" type="ORF">C2L80_03735</name>
    <name evidence="7" type="ORF">K8V16_08675</name>
</gene>
<dbReference type="EMBL" id="PPEL01000011">
    <property type="protein sequence ID" value="PNV65990.1"/>
    <property type="molecule type" value="Genomic_DNA"/>
</dbReference>
<evidence type="ECO:0000313" key="7">
    <source>
        <dbReference type="EMBL" id="HJH43860.1"/>
    </source>
</evidence>
<feature type="compositionally biased region" description="Polar residues" evidence="5">
    <location>
        <begin position="41"/>
        <end position="55"/>
    </location>
</feature>
<dbReference type="SUPFAM" id="SSF51905">
    <property type="entry name" value="FAD/NAD(P)-binding domain"/>
    <property type="match status" value="1"/>
</dbReference>
<dbReference type="PROSITE" id="PS51318">
    <property type="entry name" value="TAT"/>
    <property type="match status" value="1"/>
</dbReference>
<dbReference type="InterPro" id="IPR027477">
    <property type="entry name" value="Succ_DH/fumarate_Rdtase_cat_sf"/>
</dbReference>
<dbReference type="InterPro" id="IPR003953">
    <property type="entry name" value="FAD-dep_OxRdtase_2_FAD-bd"/>
</dbReference>
<keyword evidence="9" id="KW-1185">Reference proteome</keyword>
<dbReference type="PANTHER" id="PTHR43400">
    <property type="entry name" value="FUMARATE REDUCTASE"/>
    <property type="match status" value="1"/>
</dbReference>
<dbReference type="Proteomes" id="UP000789325">
    <property type="component" value="Unassembled WGS sequence"/>
</dbReference>
<evidence type="ECO:0000256" key="5">
    <source>
        <dbReference type="SAM" id="MobiDB-lite"/>
    </source>
</evidence>
<keyword evidence="2" id="KW-0285">Flavoprotein</keyword>
<reference evidence="7" key="2">
    <citation type="journal article" date="2021" name="PeerJ">
        <title>Extensive microbial diversity within the chicken gut microbiome revealed by metagenomics and culture.</title>
        <authorList>
            <person name="Gilroy R."/>
            <person name="Ravi A."/>
            <person name="Getino M."/>
            <person name="Pursley I."/>
            <person name="Horton D.L."/>
            <person name="Alikhan N.F."/>
            <person name="Baker D."/>
            <person name="Gharbi K."/>
            <person name="Hall N."/>
            <person name="Watson M."/>
            <person name="Adriaenssens E.M."/>
            <person name="Foster-Nyarko E."/>
            <person name="Jarju S."/>
            <person name="Secka A."/>
            <person name="Antonio M."/>
            <person name="Oren A."/>
            <person name="Chaudhuri R.R."/>
            <person name="La Ragione R."/>
            <person name="Hildebrand F."/>
            <person name="Pallen M.J."/>
        </authorList>
    </citation>
    <scope>NUCLEOTIDE SEQUENCE</scope>
    <source>
        <strain evidence="7">USAMLcec12-2067</strain>
    </source>
</reference>
<proteinExistence type="predicted"/>
<dbReference type="InterPro" id="IPR006311">
    <property type="entry name" value="TAT_signal"/>
</dbReference>
<dbReference type="AlphaFoldDB" id="A0A2K2U733"/>
<evidence type="ECO:0000259" key="6">
    <source>
        <dbReference type="Pfam" id="PF00890"/>
    </source>
</evidence>
<name>A0A2K2U733_9ACTN</name>
<evidence type="ECO:0000313" key="8">
    <source>
        <dbReference type="EMBL" id="PNV65990.1"/>
    </source>
</evidence>
<evidence type="ECO:0000256" key="4">
    <source>
        <dbReference type="ARBA" id="ARBA00023002"/>
    </source>
</evidence>
<dbReference type="GO" id="GO:0033765">
    <property type="term" value="F:steroid dehydrogenase activity, acting on the CH-CH group of donors"/>
    <property type="evidence" value="ECO:0007669"/>
    <property type="project" value="UniProtKB-ARBA"/>
</dbReference>
<dbReference type="EMBL" id="DYZL01000183">
    <property type="protein sequence ID" value="HJH43860.1"/>
    <property type="molecule type" value="Genomic_DNA"/>
</dbReference>
<dbReference type="Proteomes" id="UP000236488">
    <property type="component" value="Unassembled WGS sequence"/>
</dbReference>
<dbReference type="Pfam" id="PF00890">
    <property type="entry name" value="FAD_binding_2"/>
    <property type="match status" value="1"/>
</dbReference>
<reference evidence="8 9" key="1">
    <citation type="journal article" date="2018" name="Int. J. Syst. Evol. Microbiol.">
        <title>Rubneribacter badeniensis gen. nov., sp. nov. and Enteroscipio rubneri gen. nov., sp. nov., new members of the Eggerthellaceae isolated from human faeces.</title>
        <authorList>
            <person name="Danylec N."/>
            <person name="Gobl A."/>
            <person name="Stoll D.A."/>
            <person name="Hetzer B."/>
            <person name="Kulling S.E."/>
            <person name="Huch M."/>
        </authorList>
    </citation>
    <scope>NUCLEOTIDE SEQUENCE [LARGE SCALE GENOMIC DNA]</scope>
    <source>
        <strain evidence="8 9">ResAG-85</strain>
    </source>
</reference>
<dbReference type="InterPro" id="IPR019546">
    <property type="entry name" value="TAT_signal_bac_arc"/>
</dbReference>
<comment type="caution">
    <text evidence="8">The sequence shown here is derived from an EMBL/GenBank/DDBJ whole genome shotgun (WGS) entry which is preliminary data.</text>
</comment>
<evidence type="ECO:0000256" key="3">
    <source>
        <dbReference type="ARBA" id="ARBA00022827"/>
    </source>
</evidence>
<dbReference type="InterPro" id="IPR050315">
    <property type="entry name" value="FAD-oxidoreductase_2"/>
</dbReference>
<keyword evidence="3" id="KW-0274">FAD</keyword>
<protein>
    <submittedName>
        <fullName evidence="8">FAD-binding protein</fullName>
    </submittedName>
</protein>
<dbReference type="PANTHER" id="PTHR43400:SF7">
    <property type="entry name" value="FAD-DEPENDENT OXIDOREDUCTASE 2 FAD BINDING DOMAIN-CONTAINING PROTEIN"/>
    <property type="match status" value="1"/>
</dbReference>
<evidence type="ECO:0000313" key="9">
    <source>
        <dbReference type="Proteomes" id="UP000236488"/>
    </source>
</evidence>
<organism evidence="8 9">
    <name type="scientific">Rubneribacter badeniensis</name>
    <dbReference type="NCBI Taxonomy" id="2070688"/>
    <lineage>
        <taxon>Bacteria</taxon>
        <taxon>Bacillati</taxon>
        <taxon>Actinomycetota</taxon>
        <taxon>Coriobacteriia</taxon>
        <taxon>Eggerthellales</taxon>
        <taxon>Eggerthellaceae</taxon>
        <taxon>Rubneribacter</taxon>
    </lineage>
</organism>
<evidence type="ECO:0000256" key="1">
    <source>
        <dbReference type="ARBA" id="ARBA00001974"/>
    </source>
</evidence>
<evidence type="ECO:0000256" key="2">
    <source>
        <dbReference type="ARBA" id="ARBA00022630"/>
    </source>
</evidence>
<dbReference type="SUPFAM" id="SSF56425">
    <property type="entry name" value="Succinate dehydrogenase/fumarate reductase flavoprotein, catalytic domain"/>
    <property type="match status" value="1"/>
</dbReference>
<dbReference type="Gene3D" id="3.50.50.60">
    <property type="entry name" value="FAD/NAD(P)-binding domain"/>
    <property type="match status" value="1"/>
</dbReference>
<comment type="cofactor">
    <cofactor evidence="1">
        <name>FAD</name>
        <dbReference type="ChEBI" id="CHEBI:57692"/>
    </cofactor>
</comment>
<dbReference type="NCBIfam" id="TIGR01409">
    <property type="entry name" value="TAT_signal_seq"/>
    <property type="match status" value="1"/>
</dbReference>
<dbReference type="RefSeq" id="WP_087193810.1">
    <property type="nucleotide sequence ID" value="NZ_PPEL01000011.1"/>
</dbReference>
<reference evidence="7" key="3">
    <citation type="submission" date="2021-09" db="EMBL/GenBank/DDBJ databases">
        <authorList>
            <person name="Gilroy R."/>
        </authorList>
    </citation>
    <scope>NUCLEOTIDE SEQUENCE</scope>
    <source>
        <strain evidence="7">USAMLcec12-2067</strain>
    </source>
</reference>
<feature type="region of interest" description="Disordered" evidence="5">
    <location>
        <begin position="35"/>
        <end position="58"/>
    </location>
</feature>
<keyword evidence="4" id="KW-0560">Oxidoreductase</keyword>
<dbReference type="InterPro" id="IPR036188">
    <property type="entry name" value="FAD/NAD-bd_sf"/>
</dbReference>
<sequence length="589" mass="63969">MHANATRGNAHRNGLTRRSFLTGAALAGAGVAAGMAGCSPSKPQTDSASNATAPSSAHDGAMTADSYFGTWSFETPDEPITDIAETIEAEVVVVGAGTGGLTVANSIAEEGANVVLISASSKPISRGGSNHATYSKTMEALGIPRNSAEWYEKELQANGARVDTRKWYQYYNHSEEVMNWLIDIMEERGYTTGIENFVPTINNESGSIYYVPGAHGWYNDENPGMGFNQPLVVNELAARFEELSGTSIHYHTKACQLVRGDTPNGTSGRVNAVIAEKEDGTYVQYVGSKAVVLATGDFSTNRDMMAKYAPQAMEYITESFFDEEPNYDKELVYGGLFPGDGQKMGLWIGAAWQKAWPACPNGGGVKAGPMNGVLPFTGFTVNREGKRFCNEYGMLGTLPFTIQMGCPGGVSYALWDVNYAEQYPLEWIDGSKPYGIAEPLSADDVIASWEKSVESGLYFKADTLDELVSQMGLPESTLDNIERYNADCESGEDSLFHKHPGFMIPLSKGPFYGEVSDTSFFLTILGGLRTDENMRVCDKDDNPIEGLYNVGSMIGDMFYAQYTYMVPGFTYGSNLTLSYLAGKFIVENE</sequence>
<dbReference type="PRINTS" id="PR00411">
    <property type="entry name" value="PNDRDTASEI"/>
</dbReference>
<dbReference type="Gene3D" id="3.90.700.10">
    <property type="entry name" value="Succinate dehydrogenase/fumarate reductase flavoprotein, catalytic domain"/>
    <property type="match status" value="1"/>
</dbReference>
<feature type="domain" description="FAD-dependent oxidoreductase 2 FAD-binding" evidence="6">
    <location>
        <begin position="91"/>
        <end position="556"/>
    </location>
</feature>